<comment type="caution">
    <text evidence="2">The sequence shown here is derived from an EMBL/GenBank/DDBJ whole genome shotgun (WGS) entry which is preliminary data.</text>
</comment>
<dbReference type="Proteomes" id="UP000315295">
    <property type="component" value="Unassembled WGS sequence"/>
</dbReference>
<name>A0A540NL92_MALBA</name>
<organism evidence="2 3">
    <name type="scientific">Malus baccata</name>
    <name type="common">Siberian crab apple</name>
    <name type="synonym">Pyrus baccata</name>
    <dbReference type="NCBI Taxonomy" id="106549"/>
    <lineage>
        <taxon>Eukaryota</taxon>
        <taxon>Viridiplantae</taxon>
        <taxon>Streptophyta</taxon>
        <taxon>Embryophyta</taxon>
        <taxon>Tracheophyta</taxon>
        <taxon>Spermatophyta</taxon>
        <taxon>Magnoliopsida</taxon>
        <taxon>eudicotyledons</taxon>
        <taxon>Gunneridae</taxon>
        <taxon>Pentapetalae</taxon>
        <taxon>rosids</taxon>
        <taxon>fabids</taxon>
        <taxon>Rosales</taxon>
        <taxon>Rosaceae</taxon>
        <taxon>Amygdaloideae</taxon>
        <taxon>Maleae</taxon>
        <taxon>Malus</taxon>
    </lineage>
</organism>
<feature type="compositionally biased region" description="Low complexity" evidence="1">
    <location>
        <begin position="1"/>
        <end position="21"/>
    </location>
</feature>
<accession>A0A540NL92</accession>
<keyword evidence="3" id="KW-1185">Reference proteome</keyword>
<evidence type="ECO:0000313" key="2">
    <source>
        <dbReference type="EMBL" id="TQE11802.1"/>
    </source>
</evidence>
<dbReference type="AlphaFoldDB" id="A0A540NL92"/>
<reference evidence="2 3" key="1">
    <citation type="journal article" date="2019" name="G3 (Bethesda)">
        <title>Sequencing of a Wild Apple (Malus baccata) Genome Unravels the Differences Between Cultivated and Wild Apple Species Regarding Disease Resistance and Cold Tolerance.</title>
        <authorList>
            <person name="Chen X."/>
        </authorList>
    </citation>
    <scope>NUCLEOTIDE SEQUENCE [LARGE SCALE GENOMIC DNA]</scope>
    <source>
        <strain evidence="3">cv. Shandingzi</strain>
        <tissue evidence="2">Leaves</tissue>
    </source>
</reference>
<evidence type="ECO:0000256" key="1">
    <source>
        <dbReference type="SAM" id="MobiDB-lite"/>
    </source>
</evidence>
<feature type="region of interest" description="Disordered" evidence="1">
    <location>
        <begin position="1"/>
        <end position="59"/>
    </location>
</feature>
<evidence type="ECO:0000313" key="3">
    <source>
        <dbReference type="Proteomes" id="UP000315295"/>
    </source>
</evidence>
<feature type="compositionally biased region" description="Low complexity" evidence="1">
    <location>
        <begin position="36"/>
        <end position="47"/>
    </location>
</feature>
<sequence length="160" mass="18461">MELYVTPRPTTTPTTAATAPAEMDHRPVNPVDPQMSSSGSTTDASGTQPAKKNTWGPCRQLKTAKVTQVTNGRITIEYDERHWAAPLAEQHSALVHDIEHVVRTYCPMRWKSWKMPKEANNTMRNHLWTNYNFDDINDDMLAHLNRLFSKRYKQWKSDLH</sequence>
<dbReference type="EMBL" id="VIEB01000026">
    <property type="protein sequence ID" value="TQE11802.1"/>
    <property type="molecule type" value="Genomic_DNA"/>
</dbReference>
<gene>
    <name evidence="2" type="ORF">C1H46_002644</name>
</gene>
<proteinExistence type="predicted"/>
<protein>
    <submittedName>
        <fullName evidence="2">Uncharacterized protein</fullName>
    </submittedName>
</protein>